<keyword evidence="3" id="KW-1185">Reference proteome</keyword>
<dbReference type="Proteomes" id="UP001082899">
    <property type="component" value="Unassembled WGS sequence"/>
</dbReference>
<evidence type="ECO:0000256" key="1">
    <source>
        <dbReference type="SAM" id="SignalP"/>
    </source>
</evidence>
<comment type="caution">
    <text evidence="2">The sequence shown here is derived from an EMBL/GenBank/DDBJ whole genome shotgun (WGS) entry which is preliminary data.</text>
</comment>
<dbReference type="RefSeq" id="WP_267848829.1">
    <property type="nucleotide sequence ID" value="NZ_JAPMXC010000006.1"/>
</dbReference>
<reference evidence="2" key="1">
    <citation type="submission" date="2022-11" db="EMBL/GenBank/DDBJ databases">
        <title>Robbsia betulipollinis sp. nov., isolated from pollen of birch (Betula pendula).</title>
        <authorList>
            <person name="Shi H."/>
            <person name="Ambika Manirajan B."/>
            <person name="Ratering S."/>
            <person name="Geissler-Plaum R."/>
            <person name="Schnell S."/>
        </authorList>
    </citation>
    <scope>NUCLEOTIDE SEQUENCE</scope>
    <source>
        <strain evidence="2">Bb-Pol-6</strain>
    </source>
</reference>
<name>A0ABT3ZQY1_9BURK</name>
<evidence type="ECO:0008006" key="4">
    <source>
        <dbReference type="Google" id="ProtNLM"/>
    </source>
</evidence>
<protein>
    <recommendedName>
        <fullName evidence="4">Lipoprotein</fullName>
    </recommendedName>
</protein>
<accession>A0ABT3ZQY1</accession>
<gene>
    <name evidence="2" type="ORF">OVY01_17450</name>
</gene>
<feature type="signal peptide" evidence="1">
    <location>
        <begin position="1"/>
        <end position="21"/>
    </location>
</feature>
<organism evidence="2 3">
    <name type="scientific">Robbsia betulipollinis</name>
    <dbReference type="NCBI Taxonomy" id="2981849"/>
    <lineage>
        <taxon>Bacteria</taxon>
        <taxon>Pseudomonadati</taxon>
        <taxon>Pseudomonadota</taxon>
        <taxon>Betaproteobacteria</taxon>
        <taxon>Burkholderiales</taxon>
        <taxon>Burkholderiaceae</taxon>
        <taxon>Robbsia</taxon>
    </lineage>
</organism>
<keyword evidence="1" id="KW-0732">Signal</keyword>
<proteinExistence type="predicted"/>
<evidence type="ECO:0000313" key="2">
    <source>
        <dbReference type="EMBL" id="MCY0388963.1"/>
    </source>
</evidence>
<feature type="chain" id="PRO_5045721560" description="Lipoprotein" evidence="1">
    <location>
        <begin position="22"/>
        <end position="262"/>
    </location>
</feature>
<dbReference type="EMBL" id="JAPMXC010000006">
    <property type="protein sequence ID" value="MCY0388963.1"/>
    <property type="molecule type" value="Genomic_DNA"/>
</dbReference>
<evidence type="ECO:0000313" key="3">
    <source>
        <dbReference type="Proteomes" id="UP001082899"/>
    </source>
</evidence>
<sequence length="262" mass="26371">MAQAPVAVAPPVMAQAPVAVAPPVMAQAPVAVAPPVMAQAPVVVAPPVVAHAPVVVAPPVVAQAPVVVAPPVVAQAPVVVAPPVIAQAPSRIAAQAPVAQTSKMVAPAPATPVETATPAASRPVIVAVTPAVVPATAPVAQEPINTLDNGQIIGRIVSSNRRAAVATCLYSYLADFSNGLKSAKDATPDMTVSQIDIGMVPPHAHRSLFGSSNDAGYQAYYRLSLVDRATGTTITIQQGPNAFTPLSREMLMDIVSACGAGK</sequence>